<sequence>MDLNNIVLGDDHTSPLYTISNNSHSQDKESSFLSTGNDGSSGEDDDYDGSDEEQQELEQASYPTGLEAAERIEGMVLSFLKQLNRSLEQFQPDNPQGRQGNRTRHRKIELQFADRKKGTFDGFTATRSIRYPFKATSKNISSKPFAQVFRVMNFAHEAIVDNMPLTKRDMYYKDVPLFTSQATVDRLVDDLAATFEVDRADLNVRASSKGLICGTGLVINLIGGETIHINHSEGSLIPVSESIESFEVQDNISWVLVVEKEAVFQTLCRLQLGCHASLPGPGIIITGKGYPDVATRQLVKTLSDNLPLYVPILVLVDADAYGLDILSVYKHGSSSLRHERQTLAADRVQWLGIQMTELADLEIDMDNLIPITKYDEKKALSMLNRPITTMPMEWRKELTRMLHIRRKAEIEILSTSSGRYPPGSPVLLHYLLRKITYFVDSSA</sequence>
<proteinExistence type="predicted"/>
<evidence type="ECO:0000313" key="2">
    <source>
        <dbReference type="Proteomes" id="UP000790377"/>
    </source>
</evidence>
<gene>
    <name evidence="1" type="ORF">BJ138DRAFT_1171270</name>
</gene>
<keyword evidence="2" id="KW-1185">Reference proteome</keyword>
<name>A0ACB8AJD2_9AGAM</name>
<dbReference type="EMBL" id="MU267630">
    <property type="protein sequence ID" value="KAH7913451.1"/>
    <property type="molecule type" value="Genomic_DNA"/>
</dbReference>
<dbReference type="Proteomes" id="UP000790377">
    <property type="component" value="Unassembled WGS sequence"/>
</dbReference>
<reference evidence="1" key="1">
    <citation type="journal article" date="2021" name="New Phytol.">
        <title>Evolutionary innovations through gain and loss of genes in the ectomycorrhizal Boletales.</title>
        <authorList>
            <person name="Wu G."/>
            <person name="Miyauchi S."/>
            <person name="Morin E."/>
            <person name="Kuo A."/>
            <person name="Drula E."/>
            <person name="Varga T."/>
            <person name="Kohler A."/>
            <person name="Feng B."/>
            <person name="Cao Y."/>
            <person name="Lipzen A."/>
            <person name="Daum C."/>
            <person name="Hundley H."/>
            <person name="Pangilinan J."/>
            <person name="Johnson J."/>
            <person name="Barry K."/>
            <person name="LaButti K."/>
            <person name="Ng V."/>
            <person name="Ahrendt S."/>
            <person name="Min B."/>
            <person name="Choi I.G."/>
            <person name="Park H."/>
            <person name="Plett J.M."/>
            <person name="Magnuson J."/>
            <person name="Spatafora J.W."/>
            <person name="Nagy L.G."/>
            <person name="Henrissat B."/>
            <person name="Grigoriev I.V."/>
            <person name="Yang Z.L."/>
            <person name="Xu J."/>
            <person name="Martin F.M."/>
        </authorList>
    </citation>
    <scope>NUCLEOTIDE SEQUENCE</scope>
    <source>
        <strain evidence="1">ATCC 28755</strain>
    </source>
</reference>
<evidence type="ECO:0000313" key="1">
    <source>
        <dbReference type="EMBL" id="KAH7913451.1"/>
    </source>
</evidence>
<organism evidence="1 2">
    <name type="scientific">Hygrophoropsis aurantiaca</name>
    <dbReference type="NCBI Taxonomy" id="72124"/>
    <lineage>
        <taxon>Eukaryota</taxon>
        <taxon>Fungi</taxon>
        <taxon>Dikarya</taxon>
        <taxon>Basidiomycota</taxon>
        <taxon>Agaricomycotina</taxon>
        <taxon>Agaricomycetes</taxon>
        <taxon>Agaricomycetidae</taxon>
        <taxon>Boletales</taxon>
        <taxon>Coniophorineae</taxon>
        <taxon>Hygrophoropsidaceae</taxon>
        <taxon>Hygrophoropsis</taxon>
    </lineage>
</organism>
<protein>
    <submittedName>
        <fullName evidence="1">Spo11/DNA topoisomerase VI subunit A</fullName>
    </submittedName>
</protein>
<accession>A0ACB8AJD2</accession>
<comment type="caution">
    <text evidence="1">The sequence shown here is derived from an EMBL/GenBank/DDBJ whole genome shotgun (WGS) entry which is preliminary data.</text>
</comment>